<dbReference type="FunFam" id="3.30.160.60:FF:001119">
    <property type="entry name" value="zinc finger protein 408"/>
    <property type="match status" value="1"/>
</dbReference>
<evidence type="ECO:0000256" key="6">
    <source>
        <dbReference type="ARBA" id="ARBA00022771"/>
    </source>
</evidence>
<feature type="domain" description="KRAB" evidence="15">
    <location>
        <begin position="112"/>
        <end position="183"/>
    </location>
</feature>
<dbReference type="Gene3D" id="3.30.160.60">
    <property type="entry name" value="Classic Zinc Finger"/>
    <property type="match status" value="11"/>
</dbReference>
<feature type="region of interest" description="Disordered" evidence="13">
    <location>
        <begin position="337"/>
        <end position="373"/>
    </location>
</feature>
<dbReference type="PROSITE" id="PS50157">
    <property type="entry name" value="ZINC_FINGER_C2H2_2"/>
    <property type="match status" value="10"/>
</dbReference>
<dbReference type="FunFam" id="3.30.160.60:FF:000688">
    <property type="entry name" value="zinc finger protein 197 isoform X1"/>
    <property type="match status" value="1"/>
</dbReference>
<protein>
    <recommendedName>
        <fullName evidence="19">Zinc finger protein 777</fullName>
    </recommendedName>
</protein>
<feature type="region of interest" description="Disordered" evidence="13">
    <location>
        <begin position="162"/>
        <end position="197"/>
    </location>
</feature>
<keyword evidence="8" id="KW-0805">Transcription regulation</keyword>
<dbReference type="Gene3D" id="6.10.140.140">
    <property type="match status" value="2"/>
</dbReference>
<evidence type="ECO:0000256" key="13">
    <source>
        <dbReference type="SAM" id="MobiDB-lite"/>
    </source>
</evidence>
<feature type="domain" description="C2H2-type" evidence="14">
    <location>
        <begin position="941"/>
        <end position="968"/>
    </location>
</feature>
<evidence type="ECO:0000256" key="12">
    <source>
        <dbReference type="PROSITE-ProRule" id="PRU00042"/>
    </source>
</evidence>
<evidence type="ECO:0008006" key="19">
    <source>
        <dbReference type="Google" id="ProtNLM"/>
    </source>
</evidence>
<dbReference type="FunFam" id="3.30.160.60:FF:001818">
    <property type="entry name" value="GDNF-inducible zinc finger protein 1 isoform X1"/>
    <property type="match status" value="1"/>
</dbReference>
<evidence type="ECO:0000313" key="18">
    <source>
        <dbReference type="Proteomes" id="UP000031443"/>
    </source>
</evidence>
<keyword evidence="5" id="KW-0677">Repeat</keyword>
<comment type="subcellular location">
    <subcellularLocation>
        <location evidence="2">Nucleus</location>
    </subcellularLocation>
</comment>
<sequence>MEETDLQTAEISLTVVAEIQAVDRKVEVQAAQLMNLEGRMRMAETKLVGCEKTAVEFGNQLESKWTALGTLIQEYGQLQRRLENMENLLKNRNFWILRLPPGANGEVPKVPVTFNNNSFNFSEQEWKSLDEWQKELYRHIMKGNYEAVISLDAAISKPDLLSRIERGEEPSVGDQSDSEERQIPADPGLGSPVSAPSESLWTKYEEPPVTNQGVSEEGGIPTDLGTYEQQCGEEGPANLDLPSLLPGDWEELFCSPEEELTKESQSSSAMLQRSPPGTGLRRSARRGRDLMKNVSEEAHAAEGPYICCECGESFLDKQLFATHQRIHASGGACTSLEHGENIRQKPKITTPPKTQAPVRSKPPKRPEPEKSSSLKYGFVKHQANHMVERPYTCTQCRESFSLEVSLILHQKLHTGKGDGPLTCTYCGKDFRDLSKAIRHQRIHTGERPYQCTECGKSFIRRDHLLKHWRVHTGETPYQCPVCGKNFRYKERTSVREAPLQTAEISLTLVAAIQAVERKVDAHAVRLLNLEGRTGTAEKKLIGCEKTVVEFGNQLESKWAVLGTLIQEYGLLQRRLENMENLLKNRNFWILRLPPGTKGEVPKVPVTFDDVSVYFSEQEWENLDEWQKELYKNVMKGNYETLISLATRGSWFEVRSRSVYRVAGECRYLFPRTDYAISKPDILSQIDRGEEPCVRDREDSERREIPLEPCSADGGVVVKVEEENPEEELENLELQRTSPETEVFQCLEQGTTPEESVCSPEREPAGLPGNGLEEPSLCGTDPQELEPLLVHLRSPAAARLFVCAECGKSFRSRQHLTLHQRDHTGAGACLPQPGESFTLKHGPRPLPGAQAGGKPYKCSECERSFCHKSSLRKHHLAHSGERPYTCAECRKSFKQRVSLVLHQRIHSGKSEGSFICTQCGRYFSHHSNLTRHLRIHTGERPYKCTECEKSFTRNQYLVEHQRMHAGERPYHCPECGKSFRYKRSLYYHQNIHTGKGFPLQGVLDPGPGHVG</sequence>
<keyword evidence="4" id="KW-0479">Metal-binding</keyword>
<gene>
    <name evidence="17" type="ORF">UY3_15187</name>
</gene>
<dbReference type="FunFam" id="3.30.160.60:FF:000213">
    <property type="entry name" value="Zinc finger protein 624"/>
    <property type="match status" value="1"/>
</dbReference>
<keyword evidence="10" id="KW-0804">Transcription</keyword>
<dbReference type="InterPro" id="IPR036236">
    <property type="entry name" value="Znf_C2H2_sf"/>
</dbReference>
<dbReference type="InterPro" id="IPR001909">
    <property type="entry name" value="KRAB"/>
</dbReference>
<feature type="domain" description="KRAB-related" evidence="16">
    <location>
        <begin position="602"/>
        <end position="665"/>
    </location>
</feature>
<dbReference type="SUPFAM" id="SSF57667">
    <property type="entry name" value="beta-beta-alpha zinc fingers"/>
    <property type="match status" value="7"/>
</dbReference>
<keyword evidence="9" id="KW-0238">DNA-binding</keyword>
<evidence type="ECO:0000256" key="3">
    <source>
        <dbReference type="ARBA" id="ARBA00006991"/>
    </source>
</evidence>
<dbReference type="EMBL" id="KB567893">
    <property type="protein sequence ID" value="EMP27712.1"/>
    <property type="molecule type" value="Genomic_DNA"/>
</dbReference>
<dbReference type="FunFam" id="3.30.160.60:FF:000151">
    <property type="entry name" value="Zinc finger and SCAN domain-containing 21"/>
    <property type="match status" value="1"/>
</dbReference>
<dbReference type="SMART" id="SM00355">
    <property type="entry name" value="ZnF_C2H2"/>
    <property type="match status" value="10"/>
</dbReference>
<feature type="domain" description="KRAB" evidence="15">
    <location>
        <begin position="605"/>
        <end position="704"/>
    </location>
</feature>
<dbReference type="SUPFAM" id="SSF109640">
    <property type="entry name" value="KRAB domain (Kruppel-associated box)"/>
    <property type="match status" value="2"/>
</dbReference>
<dbReference type="GO" id="GO:0008270">
    <property type="term" value="F:zinc ion binding"/>
    <property type="evidence" value="ECO:0007669"/>
    <property type="project" value="UniProtKB-KW"/>
</dbReference>
<feature type="domain" description="C2H2-type" evidence="14">
    <location>
        <begin position="421"/>
        <end position="448"/>
    </location>
</feature>
<evidence type="ECO:0000256" key="11">
    <source>
        <dbReference type="ARBA" id="ARBA00023242"/>
    </source>
</evidence>
<evidence type="ECO:0000313" key="17">
    <source>
        <dbReference type="EMBL" id="EMP27712.1"/>
    </source>
</evidence>
<evidence type="ECO:0000256" key="7">
    <source>
        <dbReference type="ARBA" id="ARBA00022833"/>
    </source>
</evidence>
<evidence type="ECO:0000256" key="1">
    <source>
        <dbReference type="ARBA" id="ARBA00003767"/>
    </source>
</evidence>
<dbReference type="GO" id="GO:0005634">
    <property type="term" value="C:nucleus"/>
    <property type="evidence" value="ECO:0007669"/>
    <property type="project" value="UniProtKB-SubCell"/>
</dbReference>
<dbReference type="PANTHER" id="PTHR24379">
    <property type="entry name" value="KRAB AND ZINC FINGER DOMAIN-CONTAINING"/>
    <property type="match status" value="1"/>
</dbReference>
<evidence type="ECO:0000256" key="10">
    <source>
        <dbReference type="ARBA" id="ARBA00023163"/>
    </source>
</evidence>
<dbReference type="Pfam" id="PF01352">
    <property type="entry name" value="KRAB"/>
    <property type="match status" value="2"/>
</dbReference>
<keyword evidence="6 12" id="KW-0863">Zinc-finger</keyword>
<evidence type="ECO:0000256" key="5">
    <source>
        <dbReference type="ARBA" id="ARBA00022737"/>
    </source>
</evidence>
<keyword evidence="18" id="KW-1185">Reference proteome</keyword>
<dbReference type="SMART" id="SM00349">
    <property type="entry name" value="KRAB"/>
    <property type="match status" value="2"/>
</dbReference>
<dbReference type="PROSITE" id="PS00028">
    <property type="entry name" value="ZINC_FINGER_C2H2_1"/>
    <property type="match status" value="10"/>
</dbReference>
<feature type="domain" description="C2H2-type" evidence="14">
    <location>
        <begin position="969"/>
        <end position="996"/>
    </location>
</feature>
<comment type="function">
    <text evidence="1">May be involved in transcriptional regulation.</text>
</comment>
<dbReference type="InterPro" id="IPR013087">
    <property type="entry name" value="Znf_C2H2_type"/>
</dbReference>
<evidence type="ECO:0000256" key="9">
    <source>
        <dbReference type="ARBA" id="ARBA00023125"/>
    </source>
</evidence>
<dbReference type="PROSITE" id="PS50805">
    <property type="entry name" value="KRAB"/>
    <property type="match status" value="2"/>
</dbReference>
<proteinExistence type="inferred from homology"/>
<dbReference type="PANTHER" id="PTHR24379:SF123">
    <property type="entry name" value="ZINC FINGER AND BTB DOMAIN CONTAINING 17"/>
    <property type="match status" value="1"/>
</dbReference>
<evidence type="ECO:0000259" key="16">
    <source>
        <dbReference type="PROSITE" id="PS50806"/>
    </source>
</evidence>
<feature type="domain" description="C2H2-type" evidence="14">
    <location>
        <begin position="800"/>
        <end position="827"/>
    </location>
</feature>
<evidence type="ECO:0000259" key="14">
    <source>
        <dbReference type="PROSITE" id="PS50157"/>
    </source>
</evidence>
<keyword evidence="11" id="KW-0539">Nucleus</keyword>
<dbReference type="InterPro" id="IPR003655">
    <property type="entry name" value="aKRAB"/>
</dbReference>
<feature type="domain" description="C2H2-type" evidence="14">
    <location>
        <begin position="913"/>
        <end position="940"/>
    </location>
</feature>
<dbReference type="FunFam" id="3.30.160.60:FF:000193">
    <property type="entry name" value="Zinc finger protein 300"/>
    <property type="match status" value="1"/>
</dbReference>
<organism evidence="17 18">
    <name type="scientific">Chelonia mydas</name>
    <name type="common">Green sea-turtle</name>
    <name type="synonym">Chelonia agassizi</name>
    <dbReference type="NCBI Taxonomy" id="8469"/>
    <lineage>
        <taxon>Eukaryota</taxon>
        <taxon>Metazoa</taxon>
        <taxon>Chordata</taxon>
        <taxon>Craniata</taxon>
        <taxon>Vertebrata</taxon>
        <taxon>Euteleostomi</taxon>
        <taxon>Archelosauria</taxon>
        <taxon>Testudinata</taxon>
        <taxon>Testudines</taxon>
        <taxon>Cryptodira</taxon>
        <taxon>Durocryptodira</taxon>
        <taxon>Americhelydia</taxon>
        <taxon>Chelonioidea</taxon>
        <taxon>Cheloniidae</taxon>
        <taxon>Chelonia</taxon>
    </lineage>
</organism>
<evidence type="ECO:0000259" key="15">
    <source>
        <dbReference type="PROSITE" id="PS50805"/>
    </source>
</evidence>
<dbReference type="GO" id="GO:0003677">
    <property type="term" value="F:DNA binding"/>
    <property type="evidence" value="ECO:0007669"/>
    <property type="project" value="UniProtKB-KW"/>
</dbReference>
<reference evidence="18" key="1">
    <citation type="journal article" date="2013" name="Nat. Genet.">
        <title>The draft genomes of soft-shell turtle and green sea turtle yield insights into the development and evolution of the turtle-specific body plan.</title>
        <authorList>
            <person name="Wang Z."/>
            <person name="Pascual-Anaya J."/>
            <person name="Zadissa A."/>
            <person name="Li W."/>
            <person name="Niimura Y."/>
            <person name="Huang Z."/>
            <person name="Li C."/>
            <person name="White S."/>
            <person name="Xiong Z."/>
            <person name="Fang D."/>
            <person name="Wang B."/>
            <person name="Ming Y."/>
            <person name="Chen Y."/>
            <person name="Zheng Y."/>
            <person name="Kuraku S."/>
            <person name="Pignatelli M."/>
            <person name="Herrero J."/>
            <person name="Beal K."/>
            <person name="Nozawa M."/>
            <person name="Li Q."/>
            <person name="Wang J."/>
            <person name="Zhang H."/>
            <person name="Yu L."/>
            <person name="Shigenobu S."/>
            <person name="Wang J."/>
            <person name="Liu J."/>
            <person name="Flicek P."/>
            <person name="Searle S."/>
            <person name="Wang J."/>
            <person name="Kuratani S."/>
            <person name="Yin Y."/>
            <person name="Aken B."/>
            <person name="Zhang G."/>
            <person name="Irie N."/>
        </authorList>
    </citation>
    <scope>NUCLEOTIDE SEQUENCE [LARGE SCALE GENOMIC DNA]</scope>
</reference>
<evidence type="ECO:0000256" key="2">
    <source>
        <dbReference type="ARBA" id="ARBA00004123"/>
    </source>
</evidence>
<accession>M7BHI9</accession>
<evidence type="ECO:0000256" key="8">
    <source>
        <dbReference type="ARBA" id="ARBA00023015"/>
    </source>
</evidence>
<feature type="domain" description="C2H2-type" evidence="14">
    <location>
        <begin position="305"/>
        <end position="332"/>
    </location>
</feature>
<feature type="region of interest" description="Disordered" evidence="13">
    <location>
        <begin position="260"/>
        <end position="287"/>
    </location>
</feature>
<dbReference type="GO" id="GO:0006355">
    <property type="term" value="P:regulation of DNA-templated transcription"/>
    <property type="evidence" value="ECO:0007669"/>
    <property type="project" value="InterPro"/>
</dbReference>
<dbReference type="FunFam" id="3.30.160.60:FF:001602">
    <property type="entry name" value="Zinc finger protein 490"/>
    <property type="match status" value="1"/>
</dbReference>
<name>M7BHI9_CHEMY</name>
<feature type="domain" description="C2H2-type" evidence="14">
    <location>
        <begin position="449"/>
        <end position="476"/>
    </location>
</feature>
<dbReference type="Proteomes" id="UP000031443">
    <property type="component" value="Unassembled WGS sequence"/>
</dbReference>
<dbReference type="CDD" id="cd07765">
    <property type="entry name" value="KRAB_A-box"/>
    <property type="match status" value="2"/>
</dbReference>
<dbReference type="PROSITE" id="PS50806">
    <property type="entry name" value="KRAB_RELATED"/>
    <property type="match status" value="1"/>
</dbReference>
<comment type="similarity">
    <text evidence="3">Belongs to the krueppel C2H2-type zinc-finger protein family.</text>
</comment>
<dbReference type="AlphaFoldDB" id="M7BHI9"/>
<dbReference type="FunFam" id="3.30.160.60:FF:000295">
    <property type="entry name" value="zinc finger protein 19"/>
    <property type="match status" value="1"/>
</dbReference>
<dbReference type="FunFam" id="3.30.160.60:FF:000060">
    <property type="entry name" value="zinc finger protein 436"/>
    <property type="match status" value="1"/>
</dbReference>
<feature type="domain" description="C2H2-type" evidence="14">
    <location>
        <begin position="855"/>
        <end position="882"/>
    </location>
</feature>
<feature type="domain" description="C2H2-type" evidence="14">
    <location>
        <begin position="883"/>
        <end position="910"/>
    </location>
</feature>
<dbReference type="InterPro" id="IPR036051">
    <property type="entry name" value="KRAB_dom_sf"/>
</dbReference>
<feature type="domain" description="C2H2-type" evidence="14">
    <location>
        <begin position="391"/>
        <end position="418"/>
    </location>
</feature>
<dbReference type="Pfam" id="PF00096">
    <property type="entry name" value="zf-C2H2"/>
    <property type="match status" value="8"/>
</dbReference>
<evidence type="ECO:0000256" key="4">
    <source>
        <dbReference type="ARBA" id="ARBA00022723"/>
    </source>
</evidence>
<keyword evidence="7" id="KW-0862">Zinc</keyword>
<dbReference type="eggNOG" id="KOG1721">
    <property type="taxonomic scope" value="Eukaryota"/>
</dbReference>